<dbReference type="GO" id="GO:0003676">
    <property type="term" value="F:nucleic acid binding"/>
    <property type="evidence" value="ECO:0007669"/>
    <property type="project" value="InterPro"/>
</dbReference>
<dbReference type="InterPro" id="IPR036397">
    <property type="entry name" value="RNaseH_sf"/>
</dbReference>
<reference evidence="1" key="2">
    <citation type="submission" date="2019-06" db="EMBL/GenBank/DDBJ databases">
        <title>Genomics analysis of Aphanomyces spp. identifies a new class of oomycete effector associated with host adaptation.</title>
        <authorList>
            <person name="Gaulin E."/>
        </authorList>
    </citation>
    <scope>NUCLEOTIDE SEQUENCE</scope>
    <source>
        <strain evidence="1">CBS 578.67</strain>
    </source>
</reference>
<dbReference type="EMBL" id="CAADRA010007006">
    <property type="protein sequence ID" value="VFT98232.1"/>
    <property type="molecule type" value="Genomic_DNA"/>
</dbReference>
<evidence type="ECO:0000313" key="3">
    <source>
        <dbReference type="Proteomes" id="UP000332933"/>
    </source>
</evidence>
<gene>
    <name evidence="2" type="primary">Aste57867_21562</name>
    <name evidence="1" type="ORF">As57867_021493</name>
    <name evidence="2" type="ORF">ASTE57867_21562</name>
</gene>
<dbReference type="PANTHER" id="PTHR47169">
    <property type="entry name" value="OS01G0541250 PROTEIN"/>
    <property type="match status" value="1"/>
</dbReference>
<evidence type="ECO:0000313" key="2">
    <source>
        <dbReference type="EMBL" id="VFT98232.1"/>
    </source>
</evidence>
<keyword evidence="3" id="KW-1185">Reference proteome</keyword>
<accession>A0A485LIJ5</accession>
<dbReference type="OrthoDB" id="123968at2759"/>
<reference evidence="2 3" key="1">
    <citation type="submission" date="2019-03" db="EMBL/GenBank/DDBJ databases">
        <authorList>
            <person name="Gaulin E."/>
            <person name="Dumas B."/>
        </authorList>
    </citation>
    <scope>NUCLEOTIDE SEQUENCE [LARGE SCALE GENOMIC DNA]</scope>
    <source>
        <strain evidence="2">CBS 568.67</strain>
    </source>
</reference>
<evidence type="ECO:0000313" key="1">
    <source>
        <dbReference type="EMBL" id="KAF0686638.1"/>
    </source>
</evidence>
<dbReference type="Proteomes" id="UP000332933">
    <property type="component" value="Unassembled WGS sequence"/>
</dbReference>
<protein>
    <submittedName>
        <fullName evidence="2">Aste57867_21562 protein</fullName>
    </submittedName>
</protein>
<dbReference type="Gene3D" id="3.30.420.10">
    <property type="entry name" value="Ribonuclease H-like superfamily/Ribonuclease H"/>
    <property type="match status" value="1"/>
</dbReference>
<dbReference type="AlphaFoldDB" id="A0A485LIJ5"/>
<proteinExistence type="predicted"/>
<sequence>MYDTVHVDEKWFFMSWIKKTVYGAPGEKIKQPTCKFKQHLLKIMFLSAVARPRLDNETNELFDGKIGTWHFTETVLAKRRSCRRDAGTPIMKSVSVDRTTYKAMLIDKVIPAIRDKWPRGDMKNIKIQQDNARPHVLPCDVDVVAACTSLGWNMEVVYQPLNSPDMIVLDLRAIQSFQLEYSQAASKKLLRLRKQHGWT</sequence>
<organism evidence="2 3">
    <name type="scientific">Aphanomyces stellatus</name>
    <dbReference type="NCBI Taxonomy" id="120398"/>
    <lineage>
        <taxon>Eukaryota</taxon>
        <taxon>Sar</taxon>
        <taxon>Stramenopiles</taxon>
        <taxon>Oomycota</taxon>
        <taxon>Saprolegniomycetes</taxon>
        <taxon>Saprolegniales</taxon>
        <taxon>Verrucalvaceae</taxon>
        <taxon>Aphanomyces</taxon>
    </lineage>
</organism>
<name>A0A485LIJ5_9STRA</name>
<dbReference type="EMBL" id="VJMH01006980">
    <property type="protein sequence ID" value="KAF0686638.1"/>
    <property type="molecule type" value="Genomic_DNA"/>
</dbReference>